<evidence type="ECO:0000259" key="3">
    <source>
        <dbReference type="PROSITE" id="PS50887"/>
    </source>
</evidence>
<feature type="domain" description="GGDEF" evidence="3">
    <location>
        <begin position="344"/>
        <end position="468"/>
    </location>
</feature>
<dbReference type="CDD" id="cd01949">
    <property type="entry name" value="GGDEF"/>
    <property type="match status" value="1"/>
</dbReference>
<dbReference type="GO" id="GO:0043709">
    <property type="term" value="P:cell adhesion involved in single-species biofilm formation"/>
    <property type="evidence" value="ECO:0007669"/>
    <property type="project" value="TreeGrafter"/>
</dbReference>
<dbReference type="PANTHER" id="PTHR45138">
    <property type="entry name" value="REGULATORY COMPONENTS OF SENSORY TRANSDUCTION SYSTEM"/>
    <property type="match status" value="1"/>
</dbReference>
<dbReference type="InterPro" id="IPR029787">
    <property type="entry name" value="Nucleotide_cyclase"/>
</dbReference>
<keyword evidence="5" id="KW-1185">Reference proteome</keyword>
<dbReference type="EC" id="2.7.7.65" evidence="1"/>
<dbReference type="GO" id="GO:1902201">
    <property type="term" value="P:negative regulation of bacterial-type flagellum-dependent cell motility"/>
    <property type="evidence" value="ECO:0007669"/>
    <property type="project" value="TreeGrafter"/>
</dbReference>
<organism evidence="4 5">
    <name type="scientific">Treponema bryantii</name>
    <dbReference type="NCBI Taxonomy" id="163"/>
    <lineage>
        <taxon>Bacteria</taxon>
        <taxon>Pseudomonadati</taxon>
        <taxon>Spirochaetota</taxon>
        <taxon>Spirochaetia</taxon>
        <taxon>Spirochaetales</taxon>
        <taxon>Treponemataceae</taxon>
        <taxon>Treponema</taxon>
    </lineage>
</organism>
<comment type="catalytic activity">
    <reaction evidence="2">
        <text>2 GTP = 3',3'-c-di-GMP + 2 diphosphate</text>
        <dbReference type="Rhea" id="RHEA:24898"/>
        <dbReference type="ChEBI" id="CHEBI:33019"/>
        <dbReference type="ChEBI" id="CHEBI:37565"/>
        <dbReference type="ChEBI" id="CHEBI:58805"/>
        <dbReference type="EC" id="2.7.7.65"/>
    </reaction>
</comment>
<dbReference type="SMART" id="SM00267">
    <property type="entry name" value="GGDEF"/>
    <property type="match status" value="1"/>
</dbReference>
<evidence type="ECO:0000313" key="4">
    <source>
        <dbReference type="EMBL" id="SFI39630.1"/>
    </source>
</evidence>
<dbReference type="Gene3D" id="3.30.450.40">
    <property type="match status" value="1"/>
</dbReference>
<sequence length="468" mass="53634">MDFQKFVDGFHTMTCVMSVEKLPNGKWGKIRIVAGNKAYVDSIENMPDMPAALSKKFIPNSEYQNYFPQDQNFELFCYNSAVLKKPTHSYVHPDRFDFWFNLFSLPLDADDGNLCYCTYTQEVTHEADSSKMSNVSQNTAAEVLNTCIKLRGASDLRTAMNEVIKDIREICGAAYCGILTVEDLAQSCSLLAESVSSDFVEYDPNWYTPDFYLIAKTWDSVIDGSNCIILEDEQDLLILKEKNQIWYNSLVDAHVHSIVLFPLKSGFDRLGYIWATNFDTAKTMHIKETLELTTFFIASEISSYQMFDKFRILSTVDLLTGVLNRNEMNNRVMQLSSDSREGRKNIGIVFADLNGLKRMNDNHGHSAGDQMIKQAALILKEVFPNQEIYRAGGDEFMVLLRDTTIEQLHDYAKQIKEKSSQKESISFAVGVCLEEDSRQIYTAMKLADVNMYEDKKKYYEQFPEQKRN</sequence>
<name>A0A1I3HVP2_9SPIR</name>
<dbReference type="EMBL" id="FORI01000001">
    <property type="protein sequence ID" value="SFI39630.1"/>
    <property type="molecule type" value="Genomic_DNA"/>
</dbReference>
<dbReference type="InterPro" id="IPR000160">
    <property type="entry name" value="GGDEF_dom"/>
</dbReference>
<dbReference type="AlphaFoldDB" id="A0A1I3HVP2"/>
<dbReference type="GO" id="GO:0005886">
    <property type="term" value="C:plasma membrane"/>
    <property type="evidence" value="ECO:0007669"/>
    <property type="project" value="TreeGrafter"/>
</dbReference>
<accession>A0A1I3HVP2</accession>
<evidence type="ECO:0000256" key="2">
    <source>
        <dbReference type="ARBA" id="ARBA00034247"/>
    </source>
</evidence>
<evidence type="ECO:0000256" key="1">
    <source>
        <dbReference type="ARBA" id="ARBA00012528"/>
    </source>
</evidence>
<dbReference type="RefSeq" id="WP_074929679.1">
    <property type="nucleotide sequence ID" value="NZ_FORI01000001.1"/>
</dbReference>
<dbReference type="Proteomes" id="UP000182737">
    <property type="component" value="Unassembled WGS sequence"/>
</dbReference>
<dbReference type="InterPro" id="IPR050469">
    <property type="entry name" value="Diguanylate_Cyclase"/>
</dbReference>
<proteinExistence type="predicted"/>
<dbReference type="InterPro" id="IPR043128">
    <property type="entry name" value="Rev_trsase/Diguanyl_cyclase"/>
</dbReference>
<reference evidence="5" key="1">
    <citation type="submission" date="2016-10" db="EMBL/GenBank/DDBJ databases">
        <authorList>
            <person name="Varghese N."/>
            <person name="Submissions S."/>
        </authorList>
    </citation>
    <scope>NUCLEOTIDE SEQUENCE [LARGE SCALE GENOMIC DNA]</scope>
    <source>
        <strain evidence="5">XBD1002</strain>
    </source>
</reference>
<dbReference type="PROSITE" id="PS50887">
    <property type="entry name" value="GGDEF"/>
    <property type="match status" value="1"/>
</dbReference>
<evidence type="ECO:0000313" key="5">
    <source>
        <dbReference type="Proteomes" id="UP000182737"/>
    </source>
</evidence>
<dbReference type="PANTHER" id="PTHR45138:SF9">
    <property type="entry name" value="DIGUANYLATE CYCLASE DGCM-RELATED"/>
    <property type="match status" value="1"/>
</dbReference>
<dbReference type="SUPFAM" id="SSF55073">
    <property type="entry name" value="Nucleotide cyclase"/>
    <property type="match status" value="1"/>
</dbReference>
<dbReference type="OrthoDB" id="9759607at2"/>
<dbReference type="GO" id="GO:0052621">
    <property type="term" value="F:diguanylate cyclase activity"/>
    <property type="evidence" value="ECO:0007669"/>
    <property type="project" value="UniProtKB-EC"/>
</dbReference>
<gene>
    <name evidence="4" type="ORF">SAMN04487775_101104</name>
</gene>
<protein>
    <recommendedName>
        <fullName evidence="1">diguanylate cyclase</fullName>
        <ecNumber evidence="1">2.7.7.65</ecNumber>
    </recommendedName>
</protein>
<dbReference type="Gene3D" id="3.30.70.270">
    <property type="match status" value="1"/>
</dbReference>
<dbReference type="Pfam" id="PF00990">
    <property type="entry name" value="GGDEF"/>
    <property type="match status" value="1"/>
</dbReference>
<dbReference type="NCBIfam" id="TIGR00254">
    <property type="entry name" value="GGDEF"/>
    <property type="match status" value="1"/>
</dbReference>
<dbReference type="InterPro" id="IPR029016">
    <property type="entry name" value="GAF-like_dom_sf"/>
</dbReference>